<dbReference type="InterPro" id="IPR039271">
    <property type="entry name" value="Kiwellin-like"/>
</dbReference>
<dbReference type="OrthoDB" id="406505at2759"/>
<dbReference type="AlphaFoldDB" id="A0A7J0F1I5"/>
<gene>
    <name evidence="5" type="ORF">Acr_08g0009470</name>
</gene>
<proteinExistence type="inferred from homology"/>
<comment type="similarity">
    <text evidence="2">Belongs to the kiwellin family.</text>
</comment>
<comment type="subcellular location">
    <subcellularLocation>
        <location evidence="1">Secreted</location>
    </subcellularLocation>
</comment>
<evidence type="ECO:0000313" key="6">
    <source>
        <dbReference type="Proteomes" id="UP000585474"/>
    </source>
</evidence>
<evidence type="ECO:0000313" key="5">
    <source>
        <dbReference type="EMBL" id="GFY92551.1"/>
    </source>
</evidence>
<evidence type="ECO:0000256" key="2">
    <source>
        <dbReference type="ARBA" id="ARBA00005592"/>
    </source>
</evidence>
<evidence type="ECO:0000256" key="1">
    <source>
        <dbReference type="ARBA" id="ARBA00004613"/>
    </source>
</evidence>
<comment type="caution">
    <text evidence="5">The sequence shown here is derived from an EMBL/GenBank/DDBJ whole genome shotgun (WGS) entry which is preliminary data.</text>
</comment>
<dbReference type="GO" id="GO:0005576">
    <property type="term" value="C:extracellular region"/>
    <property type="evidence" value="ECO:0007669"/>
    <property type="project" value="UniProtKB-SubCell"/>
</dbReference>
<dbReference type="Pfam" id="PF24300">
    <property type="entry name" value="KWL1"/>
    <property type="match status" value="1"/>
</dbReference>
<keyword evidence="6" id="KW-1185">Reference proteome</keyword>
<organism evidence="5 6">
    <name type="scientific">Actinidia rufa</name>
    <dbReference type="NCBI Taxonomy" id="165716"/>
    <lineage>
        <taxon>Eukaryota</taxon>
        <taxon>Viridiplantae</taxon>
        <taxon>Streptophyta</taxon>
        <taxon>Embryophyta</taxon>
        <taxon>Tracheophyta</taxon>
        <taxon>Spermatophyta</taxon>
        <taxon>Magnoliopsida</taxon>
        <taxon>eudicotyledons</taxon>
        <taxon>Gunneridae</taxon>
        <taxon>Pentapetalae</taxon>
        <taxon>asterids</taxon>
        <taxon>Ericales</taxon>
        <taxon>Actinidiaceae</taxon>
        <taxon>Actinidia</taxon>
    </lineage>
</organism>
<dbReference type="Proteomes" id="UP000585474">
    <property type="component" value="Unassembled WGS sequence"/>
</dbReference>
<dbReference type="CDD" id="cd22270">
    <property type="entry name" value="DPBB_kiwellin-like"/>
    <property type="match status" value="1"/>
</dbReference>
<keyword evidence="4" id="KW-0732">Signal</keyword>
<dbReference type="PANTHER" id="PTHR33191">
    <property type="entry name" value="RIPENING-RELATED PROTEIN 2-RELATED"/>
    <property type="match status" value="1"/>
</dbReference>
<dbReference type="EMBL" id="BJWL01000008">
    <property type="protein sequence ID" value="GFY92551.1"/>
    <property type="molecule type" value="Genomic_DNA"/>
</dbReference>
<accession>A0A7J0F1I5</accession>
<dbReference type="Gene3D" id="2.40.40.10">
    <property type="entry name" value="RlpA-like domain"/>
    <property type="match status" value="1"/>
</dbReference>
<dbReference type="SUPFAM" id="SSF50685">
    <property type="entry name" value="Barwin-like endoglucanases"/>
    <property type="match status" value="1"/>
</dbReference>
<reference evidence="5 6" key="1">
    <citation type="submission" date="2019-07" db="EMBL/GenBank/DDBJ databases">
        <title>De Novo Assembly of kiwifruit Actinidia rufa.</title>
        <authorList>
            <person name="Sugita-Konishi S."/>
            <person name="Sato K."/>
            <person name="Mori E."/>
            <person name="Abe Y."/>
            <person name="Kisaki G."/>
            <person name="Hamano K."/>
            <person name="Suezawa K."/>
            <person name="Otani M."/>
            <person name="Fukuda T."/>
            <person name="Manabe T."/>
            <person name="Gomi K."/>
            <person name="Tabuchi M."/>
            <person name="Akimitsu K."/>
            <person name="Kataoka I."/>
        </authorList>
    </citation>
    <scope>NUCLEOTIDE SEQUENCE [LARGE SCALE GENOMIC DNA]</scope>
    <source>
        <strain evidence="6">cv. Fuchu</strain>
    </source>
</reference>
<sequence length="119" mass="13505">MTLTALRKENSTQSTYVYQQFSRILRQFILSTTANRVADDGGPSECNNQYHSDDTPVVALSTEWYNKRKRCLNNIVISVNKRSVRAKVVDECDSAMRCDGDHDYQPSRNNNIVNASKAV</sequence>
<dbReference type="PANTHER" id="PTHR33191:SF58">
    <property type="entry name" value="RIPENING-RELATED PROTEIN 1"/>
    <property type="match status" value="1"/>
</dbReference>
<dbReference type="InterPro" id="IPR036908">
    <property type="entry name" value="RlpA-like_sf"/>
</dbReference>
<evidence type="ECO:0000256" key="3">
    <source>
        <dbReference type="ARBA" id="ARBA00022525"/>
    </source>
</evidence>
<protein>
    <submittedName>
        <fullName evidence="5">Uncharacterized protein</fullName>
    </submittedName>
</protein>
<evidence type="ECO:0000256" key="4">
    <source>
        <dbReference type="ARBA" id="ARBA00022729"/>
    </source>
</evidence>
<keyword evidence="3" id="KW-0964">Secreted</keyword>
<name>A0A7J0F1I5_9ERIC</name>